<proteinExistence type="predicted"/>
<evidence type="ECO:0000256" key="1">
    <source>
        <dbReference type="ARBA" id="ARBA00022617"/>
    </source>
</evidence>
<gene>
    <name evidence="7" type="ORF">EKM59_03030</name>
</gene>
<dbReference type="Proteomes" id="UP000288012">
    <property type="component" value="Unassembled WGS sequence"/>
</dbReference>
<evidence type="ECO:0000313" key="8">
    <source>
        <dbReference type="Proteomes" id="UP000288012"/>
    </source>
</evidence>
<feature type="signal peptide" evidence="5">
    <location>
        <begin position="1"/>
        <end position="22"/>
    </location>
</feature>
<evidence type="ECO:0000259" key="6">
    <source>
        <dbReference type="PROSITE" id="PS51007"/>
    </source>
</evidence>
<evidence type="ECO:0000256" key="3">
    <source>
        <dbReference type="ARBA" id="ARBA00023004"/>
    </source>
</evidence>
<dbReference type="PANTHER" id="PTHR40942:SF4">
    <property type="entry name" value="CYTOCHROME C5"/>
    <property type="match status" value="1"/>
</dbReference>
<dbReference type="SUPFAM" id="SSF46626">
    <property type="entry name" value="Cytochrome c"/>
    <property type="match status" value="1"/>
</dbReference>
<reference evidence="7 8" key="1">
    <citation type="submission" date="2018-12" db="EMBL/GenBank/DDBJ databases">
        <title>Legionella sp,whole genome shotgun sequence.</title>
        <authorList>
            <person name="Wu H."/>
        </authorList>
    </citation>
    <scope>NUCLEOTIDE SEQUENCE [LARGE SCALE GENOMIC DNA]</scope>
    <source>
        <strain evidence="8">km714</strain>
    </source>
</reference>
<dbReference type="Gene3D" id="1.10.760.10">
    <property type="entry name" value="Cytochrome c-like domain"/>
    <property type="match status" value="1"/>
</dbReference>
<dbReference type="GO" id="GO:0020037">
    <property type="term" value="F:heme binding"/>
    <property type="evidence" value="ECO:0007669"/>
    <property type="project" value="InterPro"/>
</dbReference>
<accession>A0A433JKY7</accession>
<dbReference type="OrthoDB" id="9814708at2"/>
<dbReference type="AlphaFoldDB" id="A0A433JKY7"/>
<evidence type="ECO:0000256" key="5">
    <source>
        <dbReference type="SAM" id="SignalP"/>
    </source>
</evidence>
<dbReference type="RefSeq" id="WP_126953547.1">
    <property type="nucleotide sequence ID" value="NZ_RZGR01000006.1"/>
</dbReference>
<comment type="caution">
    <text evidence="7">The sequence shown here is derived from an EMBL/GenBank/DDBJ whole genome shotgun (WGS) entry which is preliminary data.</text>
</comment>
<dbReference type="InterPro" id="IPR009056">
    <property type="entry name" value="Cyt_c-like_dom"/>
</dbReference>
<dbReference type="EMBL" id="RZGR01000006">
    <property type="protein sequence ID" value="RUQ89747.1"/>
    <property type="molecule type" value="Genomic_DNA"/>
</dbReference>
<keyword evidence="8" id="KW-1185">Reference proteome</keyword>
<dbReference type="PANTHER" id="PTHR40942">
    <property type="match status" value="1"/>
</dbReference>
<evidence type="ECO:0000313" key="7">
    <source>
        <dbReference type="EMBL" id="RUQ89747.1"/>
    </source>
</evidence>
<feature type="chain" id="PRO_5019202655" evidence="5">
    <location>
        <begin position="23"/>
        <end position="136"/>
    </location>
</feature>
<keyword evidence="5" id="KW-0732">Signal</keyword>
<evidence type="ECO:0000256" key="2">
    <source>
        <dbReference type="ARBA" id="ARBA00022723"/>
    </source>
</evidence>
<sequence>MYQKLKLGLMLGLLFQVFAVCAASHHPQDFLKEVAGAKDEGEQIVQHYCANCHAKKPLISLGAPRMGHVHDWQPRIKQGIASLLNHTNEGINAMPPRGGCFECSDEQLLLAVLAMLPPEDAKLLIKDKKIIKKTDS</sequence>
<evidence type="ECO:0000256" key="4">
    <source>
        <dbReference type="PROSITE-ProRule" id="PRU00433"/>
    </source>
</evidence>
<dbReference type="Pfam" id="PF13442">
    <property type="entry name" value="Cytochrome_CBB3"/>
    <property type="match status" value="1"/>
</dbReference>
<organism evidence="7 8">
    <name type="scientific">Legionella septentrionalis</name>
    <dbReference type="NCBI Taxonomy" id="2498109"/>
    <lineage>
        <taxon>Bacteria</taxon>
        <taxon>Pseudomonadati</taxon>
        <taxon>Pseudomonadota</taxon>
        <taxon>Gammaproteobacteria</taxon>
        <taxon>Legionellales</taxon>
        <taxon>Legionellaceae</taxon>
        <taxon>Legionella</taxon>
    </lineage>
</organism>
<dbReference type="InterPro" id="IPR036909">
    <property type="entry name" value="Cyt_c-like_dom_sf"/>
</dbReference>
<keyword evidence="1 4" id="KW-0349">Heme</keyword>
<keyword evidence="2 4" id="KW-0479">Metal-binding</keyword>
<dbReference type="PROSITE" id="PS51007">
    <property type="entry name" value="CYTC"/>
    <property type="match status" value="1"/>
</dbReference>
<protein>
    <submittedName>
        <fullName evidence="7">Cytochrome c5 family protein</fullName>
    </submittedName>
</protein>
<dbReference type="GO" id="GO:0009055">
    <property type="term" value="F:electron transfer activity"/>
    <property type="evidence" value="ECO:0007669"/>
    <property type="project" value="InterPro"/>
</dbReference>
<feature type="domain" description="Cytochrome c" evidence="6">
    <location>
        <begin position="36"/>
        <end position="117"/>
    </location>
</feature>
<name>A0A433JKY7_9GAMM</name>
<dbReference type="GO" id="GO:0046872">
    <property type="term" value="F:metal ion binding"/>
    <property type="evidence" value="ECO:0007669"/>
    <property type="project" value="UniProtKB-KW"/>
</dbReference>
<keyword evidence="3 4" id="KW-0408">Iron</keyword>